<dbReference type="EMBL" id="LN727599">
    <property type="protein sequence ID" value="CEP12226.1"/>
    <property type="molecule type" value="Genomic_DNA"/>
</dbReference>
<organism evidence="1 2">
    <name type="scientific">Parasitella parasitica</name>
    <dbReference type="NCBI Taxonomy" id="35722"/>
    <lineage>
        <taxon>Eukaryota</taxon>
        <taxon>Fungi</taxon>
        <taxon>Fungi incertae sedis</taxon>
        <taxon>Mucoromycota</taxon>
        <taxon>Mucoromycotina</taxon>
        <taxon>Mucoromycetes</taxon>
        <taxon>Mucorales</taxon>
        <taxon>Mucorineae</taxon>
        <taxon>Mucoraceae</taxon>
        <taxon>Parasitella</taxon>
    </lineage>
</organism>
<protein>
    <submittedName>
        <fullName evidence="1">Uncharacterized protein</fullName>
    </submittedName>
</protein>
<dbReference type="AlphaFoldDB" id="A0A0B7N1P9"/>
<proteinExistence type="predicted"/>
<evidence type="ECO:0000313" key="2">
    <source>
        <dbReference type="Proteomes" id="UP000054107"/>
    </source>
</evidence>
<name>A0A0B7N1P9_9FUNG</name>
<sequence>MDSSFTPQEDAADVDDPFFAFEEPGNPTIETILLPEDVEILVLDTVKDITAACDLIVRKTRNKAGEPGKHVYIGFDYEWSVSKQKGRRRNKVTLLQVAFKKKNRFIPTIQTLQKPTCFPFRLTGERSYIWNKRSLEIKYITTL</sequence>
<dbReference type="Proteomes" id="UP000054107">
    <property type="component" value="Unassembled WGS sequence"/>
</dbReference>
<dbReference type="Gene3D" id="3.30.420.10">
    <property type="entry name" value="Ribonuclease H-like superfamily/Ribonuclease H"/>
    <property type="match status" value="1"/>
</dbReference>
<reference evidence="1 2" key="1">
    <citation type="submission" date="2014-09" db="EMBL/GenBank/DDBJ databases">
        <authorList>
            <person name="Ellenberger Sabrina"/>
        </authorList>
    </citation>
    <scope>NUCLEOTIDE SEQUENCE [LARGE SCALE GENOMIC DNA]</scope>
    <source>
        <strain evidence="1 2">CBS 412.66</strain>
    </source>
</reference>
<gene>
    <name evidence="1" type="primary">PARPA_06160.1 scaffold 21352</name>
</gene>
<dbReference type="GO" id="GO:0003676">
    <property type="term" value="F:nucleic acid binding"/>
    <property type="evidence" value="ECO:0007669"/>
    <property type="project" value="InterPro"/>
</dbReference>
<evidence type="ECO:0000313" key="1">
    <source>
        <dbReference type="EMBL" id="CEP12226.1"/>
    </source>
</evidence>
<accession>A0A0B7N1P9</accession>
<keyword evidence="2" id="KW-1185">Reference proteome</keyword>
<dbReference type="InterPro" id="IPR036397">
    <property type="entry name" value="RNaseH_sf"/>
</dbReference>